<dbReference type="Pfam" id="PF04229">
    <property type="entry name" value="GrpB"/>
    <property type="match status" value="1"/>
</dbReference>
<evidence type="ECO:0008006" key="3">
    <source>
        <dbReference type="Google" id="ProtNLM"/>
    </source>
</evidence>
<dbReference type="Proteomes" id="UP000256328">
    <property type="component" value="Unassembled WGS sequence"/>
</dbReference>
<dbReference type="OrthoDB" id="630895at2759"/>
<dbReference type="SUPFAM" id="SSF81301">
    <property type="entry name" value="Nucleotidyltransferase"/>
    <property type="match status" value="1"/>
</dbReference>
<accession>A0A3D8R7F8</accession>
<dbReference type="EMBL" id="PDLN01000012">
    <property type="protein sequence ID" value="RDW69957.1"/>
    <property type="molecule type" value="Genomic_DNA"/>
</dbReference>
<reference evidence="1 2" key="1">
    <citation type="journal article" date="2018" name="IMA Fungus">
        <title>IMA Genome-F 9: Draft genome sequence of Annulohypoxylon stygium, Aspergillus mulundensis, Berkeleyomyces basicola (syn. Thielaviopsis basicola), Ceratocystis smalleyi, two Cercospora beticola strains, Coleophoma cylindrospora, Fusarium fracticaudum, Phialophora cf. hyalina, and Morchella septimelata.</title>
        <authorList>
            <person name="Wingfield B.D."/>
            <person name="Bills G.F."/>
            <person name="Dong Y."/>
            <person name="Huang W."/>
            <person name="Nel W.J."/>
            <person name="Swalarsk-Parry B.S."/>
            <person name="Vaghefi N."/>
            <person name="Wilken P.M."/>
            <person name="An Z."/>
            <person name="de Beer Z.W."/>
            <person name="De Vos L."/>
            <person name="Chen L."/>
            <person name="Duong T.A."/>
            <person name="Gao Y."/>
            <person name="Hammerbacher A."/>
            <person name="Kikkert J.R."/>
            <person name="Li Y."/>
            <person name="Li H."/>
            <person name="Li K."/>
            <person name="Li Q."/>
            <person name="Liu X."/>
            <person name="Ma X."/>
            <person name="Naidoo K."/>
            <person name="Pethybridge S.J."/>
            <person name="Sun J."/>
            <person name="Steenkamp E.T."/>
            <person name="van der Nest M.A."/>
            <person name="van Wyk S."/>
            <person name="Wingfield M.J."/>
            <person name="Xiong C."/>
            <person name="Yue Q."/>
            <person name="Zhang X."/>
        </authorList>
    </citation>
    <scope>NUCLEOTIDE SEQUENCE [LARGE SCALE GENOMIC DNA]</scope>
    <source>
        <strain evidence="1 2">BP5796</strain>
    </source>
</reference>
<dbReference type="AlphaFoldDB" id="A0A3D8R7F8"/>
<dbReference type="Gene3D" id="3.30.460.10">
    <property type="entry name" value="Beta Polymerase, domain 2"/>
    <property type="match status" value="1"/>
</dbReference>
<evidence type="ECO:0000313" key="1">
    <source>
        <dbReference type="EMBL" id="RDW69957.1"/>
    </source>
</evidence>
<name>A0A3D8R7F8_9HELO</name>
<sequence>MGVHIEPHNPDWFIEVARVKAHLQAILRDAPFMSIEHVGSTAIPGLVAKPVLDIGIVGRPEDLPALRKAMVEGGYTDQGDCGIPSRIAFQPPPVPGLTMQRNTYVVADGCLSLRNHLDVRRVLLMDQSLRDEYAQVKKALVTSGVADVDEYCRGKTEILLKILRQAGWTQDDLEQVHKANA</sequence>
<dbReference type="InterPro" id="IPR043519">
    <property type="entry name" value="NT_sf"/>
</dbReference>
<dbReference type="PANTHER" id="PTHR34822:SF1">
    <property type="entry name" value="GRPB FAMILY PROTEIN"/>
    <property type="match status" value="1"/>
</dbReference>
<organism evidence="1 2">
    <name type="scientific">Coleophoma crateriformis</name>
    <dbReference type="NCBI Taxonomy" id="565419"/>
    <lineage>
        <taxon>Eukaryota</taxon>
        <taxon>Fungi</taxon>
        <taxon>Dikarya</taxon>
        <taxon>Ascomycota</taxon>
        <taxon>Pezizomycotina</taxon>
        <taxon>Leotiomycetes</taxon>
        <taxon>Helotiales</taxon>
        <taxon>Dermateaceae</taxon>
        <taxon>Coleophoma</taxon>
    </lineage>
</organism>
<protein>
    <recommendedName>
        <fullName evidence="3">GrpB family protein</fullName>
    </recommendedName>
</protein>
<gene>
    <name evidence="1" type="ORF">BP5796_08354</name>
</gene>
<evidence type="ECO:0000313" key="2">
    <source>
        <dbReference type="Proteomes" id="UP000256328"/>
    </source>
</evidence>
<dbReference type="InterPro" id="IPR007344">
    <property type="entry name" value="GrpB/CoaE"/>
</dbReference>
<comment type="caution">
    <text evidence="1">The sequence shown here is derived from an EMBL/GenBank/DDBJ whole genome shotgun (WGS) entry which is preliminary data.</text>
</comment>
<keyword evidence="2" id="KW-1185">Reference proteome</keyword>
<proteinExistence type="predicted"/>
<dbReference type="PANTHER" id="PTHR34822">
    <property type="entry name" value="GRPB DOMAIN PROTEIN (AFU_ORTHOLOGUE AFUA_1G01530)"/>
    <property type="match status" value="1"/>
</dbReference>